<keyword evidence="16" id="KW-0482">Metalloprotease</keyword>
<evidence type="ECO:0000256" key="15">
    <source>
        <dbReference type="ARBA" id="ARBA00023034"/>
    </source>
</evidence>
<dbReference type="GeneID" id="108232173"/>
<keyword evidence="7" id="KW-0964">Secreted</keyword>
<evidence type="ECO:0000256" key="11">
    <source>
        <dbReference type="ARBA" id="ARBA00022729"/>
    </source>
</evidence>
<dbReference type="Gene3D" id="3.40.630.10">
    <property type="entry name" value="Zn peptidases"/>
    <property type="match status" value="1"/>
</dbReference>
<evidence type="ECO:0000256" key="6">
    <source>
        <dbReference type="ARBA" id="ARBA00014116"/>
    </source>
</evidence>
<keyword evidence="17" id="KW-0865">Zymogen</keyword>
<accession>A0A3Q3B5Z6</accession>
<feature type="domain" description="Peptidase M28" evidence="23">
    <location>
        <begin position="286"/>
        <end position="472"/>
    </location>
</feature>
<evidence type="ECO:0000256" key="3">
    <source>
        <dbReference type="ARBA" id="ARBA00004555"/>
    </source>
</evidence>
<dbReference type="OMA" id="IVFYNRP"/>
<dbReference type="Pfam" id="PF04389">
    <property type="entry name" value="Peptidase_M28"/>
    <property type="match status" value="1"/>
</dbReference>
<reference evidence="24" key="1">
    <citation type="submission" date="2025-08" db="UniProtKB">
        <authorList>
            <consortium name="Ensembl"/>
        </authorList>
    </citation>
    <scope>IDENTIFICATION</scope>
</reference>
<name>A0A3Q3B5Z6_KRYMA</name>
<sequence>MAWKGRPSFPLWLFVFLTLSSVSDSHPQPDRFLNSPSAVRAASSRAVKRASDTAVEVAGYADVAKRIIELAVVGAAQNRSYSRLADFTDTIGNRVSGSQNLDMAIKYMFNAMRQDGLDVHLEQVKIPHWVRGKESAEMIMPRNKSLAILGLGSSVGTPPEGIEAEVVVVQSFEELKRRASEATGRIVVFNQPFVSYGETVAYRAYGASEAAKVGAVATLIRSVAPFSINSPHTGWQDYQDGVKRIPTACITIEDAELMWRLAQRRQKIVVQLKMEAKTLPDVDSFNTVAEIRGWQHPEQVVLLSGHLDSWDVGQGAMDDGGGAMISWEALSLIKDLGLRPRRTLRTVLWTAEEQGGVGAQQYFNLHKVNVSNFDLVMESDMGTFTPVGLQFTGSEAARKVMEEVVKLLAPINTTKLEKSGEGTDISPWMQAGVPGASLHVGDSRYFWFHHSEGDTMTVQNPRDMDLCSALWAVVAYVVADLQDMLPR</sequence>
<dbReference type="SUPFAM" id="SSF53187">
    <property type="entry name" value="Zn-dependent exopeptidases"/>
    <property type="match status" value="1"/>
</dbReference>
<dbReference type="Gene3D" id="3.50.30.30">
    <property type="match status" value="1"/>
</dbReference>
<comment type="subcellular location">
    <subcellularLocation>
        <location evidence="1">Endoplasmic reticulum</location>
    </subcellularLocation>
    <subcellularLocation>
        <location evidence="3">Golgi apparatus</location>
    </subcellularLocation>
    <subcellularLocation>
        <location evidence="2">Lysosome</location>
    </subcellularLocation>
    <subcellularLocation>
        <location evidence="4">Secreted</location>
    </subcellularLocation>
</comment>
<dbReference type="PANTHER" id="PTHR12053">
    <property type="entry name" value="PROTEASE FAMILY M28 PLASMA GLUTAMATE CARBOXYPEPTIDASE-RELATED"/>
    <property type="match status" value="1"/>
</dbReference>
<feature type="signal peptide" evidence="22">
    <location>
        <begin position="1"/>
        <end position="25"/>
    </location>
</feature>
<evidence type="ECO:0000256" key="17">
    <source>
        <dbReference type="ARBA" id="ARBA00023145"/>
    </source>
</evidence>
<evidence type="ECO:0000256" key="16">
    <source>
        <dbReference type="ARBA" id="ARBA00023049"/>
    </source>
</evidence>
<reference evidence="24" key="2">
    <citation type="submission" date="2025-09" db="UniProtKB">
        <authorList>
            <consortium name="Ensembl"/>
        </authorList>
    </citation>
    <scope>IDENTIFICATION</scope>
</reference>
<evidence type="ECO:0000256" key="13">
    <source>
        <dbReference type="ARBA" id="ARBA00022824"/>
    </source>
</evidence>
<dbReference type="OrthoDB" id="10013407at2759"/>
<protein>
    <recommendedName>
        <fullName evidence="6">Carboxypeptidase Q</fullName>
    </recommendedName>
    <alternativeName>
        <fullName evidence="21">Plasma glutamate carboxypeptidase</fullName>
    </alternativeName>
</protein>
<dbReference type="FunFam" id="3.40.630.10:FF:000036">
    <property type="entry name" value="Carboxypeptidase Q"/>
    <property type="match status" value="1"/>
</dbReference>
<dbReference type="Ensembl" id="ENSKMAT00000024792.1">
    <property type="protein sequence ID" value="ENSKMAP00000024486.1"/>
    <property type="gene ID" value="ENSKMAG00000018148.1"/>
</dbReference>
<evidence type="ECO:0000313" key="25">
    <source>
        <dbReference type="Proteomes" id="UP000264800"/>
    </source>
</evidence>
<organism evidence="24 25">
    <name type="scientific">Kryptolebias marmoratus</name>
    <name type="common">Mangrove killifish</name>
    <name type="synonym">Rivulus marmoratus</name>
    <dbReference type="NCBI Taxonomy" id="37003"/>
    <lineage>
        <taxon>Eukaryota</taxon>
        <taxon>Metazoa</taxon>
        <taxon>Chordata</taxon>
        <taxon>Craniata</taxon>
        <taxon>Vertebrata</taxon>
        <taxon>Euteleostomi</taxon>
        <taxon>Actinopterygii</taxon>
        <taxon>Neopterygii</taxon>
        <taxon>Teleostei</taxon>
        <taxon>Neoteleostei</taxon>
        <taxon>Acanthomorphata</taxon>
        <taxon>Ovalentaria</taxon>
        <taxon>Atherinomorphae</taxon>
        <taxon>Cyprinodontiformes</taxon>
        <taxon>Rivulidae</taxon>
        <taxon>Kryptolebias</taxon>
    </lineage>
</organism>
<evidence type="ECO:0000256" key="12">
    <source>
        <dbReference type="ARBA" id="ARBA00022801"/>
    </source>
</evidence>
<keyword evidence="19" id="KW-0458">Lysosome</keyword>
<evidence type="ECO:0000256" key="5">
    <source>
        <dbReference type="ARBA" id="ARBA00010918"/>
    </source>
</evidence>
<evidence type="ECO:0000256" key="1">
    <source>
        <dbReference type="ARBA" id="ARBA00004240"/>
    </source>
</evidence>
<evidence type="ECO:0000256" key="4">
    <source>
        <dbReference type="ARBA" id="ARBA00004613"/>
    </source>
</evidence>
<evidence type="ECO:0000256" key="8">
    <source>
        <dbReference type="ARBA" id="ARBA00022645"/>
    </source>
</evidence>
<keyword evidence="9" id="KW-0645">Protease</keyword>
<dbReference type="GO" id="GO:0005764">
    <property type="term" value="C:lysosome"/>
    <property type="evidence" value="ECO:0007669"/>
    <property type="project" value="UniProtKB-SubCell"/>
</dbReference>
<dbReference type="GO" id="GO:0006508">
    <property type="term" value="P:proteolysis"/>
    <property type="evidence" value="ECO:0007669"/>
    <property type="project" value="UniProtKB-KW"/>
</dbReference>
<dbReference type="PANTHER" id="PTHR12053:SF3">
    <property type="entry name" value="CARBOXYPEPTIDASE Q"/>
    <property type="match status" value="1"/>
</dbReference>
<dbReference type="GO" id="GO:0005615">
    <property type="term" value="C:extracellular space"/>
    <property type="evidence" value="ECO:0007669"/>
    <property type="project" value="TreeGrafter"/>
</dbReference>
<keyword evidence="14" id="KW-0862">Zinc</keyword>
<dbReference type="RefSeq" id="XP_017265279.1">
    <property type="nucleotide sequence ID" value="XM_017409790.1"/>
</dbReference>
<dbReference type="FunFam" id="3.50.30.30:FF:000009">
    <property type="entry name" value="Carboxypeptidase Q"/>
    <property type="match status" value="1"/>
</dbReference>
<keyword evidence="12" id="KW-0378">Hydrolase</keyword>
<keyword evidence="11 22" id="KW-0732">Signal</keyword>
<dbReference type="GeneTree" id="ENSGT00390000018110"/>
<dbReference type="CDD" id="cd03883">
    <property type="entry name" value="M28_Pgcp_like"/>
    <property type="match status" value="1"/>
</dbReference>
<dbReference type="KEGG" id="kmr:108232173"/>
<dbReference type="GO" id="GO:0043171">
    <property type="term" value="P:peptide catabolic process"/>
    <property type="evidence" value="ECO:0007669"/>
    <property type="project" value="TreeGrafter"/>
</dbReference>
<dbReference type="GO" id="GO:0070573">
    <property type="term" value="F:metallodipeptidase activity"/>
    <property type="evidence" value="ECO:0007669"/>
    <property type="project" value="InterPro"/>
</dbReference>
<keyword evidence="13" id="KW-0256">Endoplasmic reticulum</keyword>
<keyword evidence="8" id="KW-0121">Carboxypeptidase</keyword>
<dbReference type="AlphaFoldDB" id="A0A3Q3B5Z6"/>
<evidence type="ECO:0000256" key="7">
    <source>
        <dbReference type="ARBA" id="ARBA00022525"/>
    </source>
</evidence>
<evidence type="ECO:0000256" key="10">
    <source>
        <dbReference type="ARBA" id="ARBA00022723"/>
    </source>
</evidence>
<keyword evidence="18" id="KW-0325">Glycoprotein</keyword>
<comment type="similarity">
    <text evidence="5">Belongs to the peptidase M28 family.</text>
</comment>
<evidence type="ECO:0000259" key="23">
    <source>
        <dbReference type="Pfam" id="PF04389"/>
    </source>
</evidence>
<dbReference type="STRING" id="37003.ENSKMAP00000024486"/>
<evidence type="ECO:0000256" key="20">
    <source>
        <dbReference type="ARBA" id="ARBA00025833"/>
    </source>
</evidence>
<keyword evidence="10" id="KW-0479">Metal-binding</keyword>
<evidence type="ECO:0000256" key="18">
    <source>
        <dbReference type="ARBA" id="ARBA00023180"/>
    </source>
</evidence>
<keyword evidence="25" id="KW-1185">Reference proteome</keyword>
<dbReference type="Proteomes" id="UP000264800">
    <property type="component" value="Unplaced"/>
</dbReference>
<evidence type="ECO:0000256" key="14">
    <source>
        <dbReference type="ARBA" id="ARBA00022833"/>
    </source>
</evidence>
<dbReference type="GO" id="GO:0046872">
    <property type="term" value="F:metal ion binding"/>
    <property type="evidence" value="ECO:0007669"/>
    <property type="project" value="UniProtKB-KW"/>
</dbReference>
<dbReference type="GO" id="GO:0005783">
    <property type="term" value="C:endoplasmic reticulum"/>
    <property type="evidence" value="ECO:0007669"/>
    <property type="project" value="UniProtKB-SubCell"/>
</dbReference>
<evidence type="ECO:0000256" key="21">
    <source>
        <dbReference type="ARBA" id="ARBA00033328"/>
    </source>
</evidence>
<evidence type="ECO:0000256" key="9">
    <source>
        <dbReference type="ARBA" id="ARBA00022670"/>
    </source>
</evidence>
<evidence type="ECO:0000256" key="2">
    <source>
        <dbReference type="ARBA" id="ARBA00004371"/>
    </source>
</evidence>
<evidence type="ECO:0000313" key="24">
    <source>
        <dbReference type="Ensembl" id="ENSKMAP00000024486.1"/>
    </source>
</evidence>
<comment type="subunit">
    <text evidence="20">Homodimer. The monomeric form is inactive while the homodimer is active.</text>
</comment>
<keyword evidence="15" id="KW-0333">Golgi apparatus</keyword>
<proteinExistence type="inferred from homology"/>
<dbReference type="InterPro" id="IPR039866">
    <property type="entry name" value="CPQ"/>
</dbReference>
<evidence type="ECO:0000256" key="19">
    <source>
        <dbReference type="ARBA" id="ARBA00023228"/>
    </source>
</evidence>
<dbReference type="GO" id="GO:0005794">
    <property type="term" value="C:Golgi apparatus"/>
    <property type="evidence" value="ECO:0007669"/>
    <property type="project" value="UniProtKB-SubCell"/>
</dbReference>
<feature type="chain" id="PRO_5018782143" description="Carboxypeptidase Q" evidence="22">
    <location>
        <begin position="26"/>
        <end position="487"/>
    </location>
</feature>
<dbReference type="InterPro" id="IPR007484">
    <property type="entry name" value="Peptidase_M28"/>
</dbReference>
<dbReference type="GO" id="GO:0004180">
    <property type="term" value="F:carboxypeptidase activity"/>
    <property type="evidence" value="ECO:0007669"/>
    <property type="project" value="UniProtKB-KW"/>
</dbReference>
<evidence type="ECO:0000256" key="22">
    <source>
        <dbReference type="SAM" id="SignalP"/>
    </source>
</evidence>